<organism evidence="2 3">
    <name type="scientific">Ajellomyces capsulatus (strain H88)</name>
    <name type="common">Darling's disease fungus</name>
    <name type="synonym">Histoplasma capsulatum</name>
    <dbReference type="NCBI Taxonomy" id="544711"/>
    <lineage>
        <taxon>Eukaryota</taxon>
        <taxon>Fungi</taxon>
        <taxon>Dikarya</taxon>
        <taxon>Ascomycota</taxon>
        <taxon>Pezizomycotina</taxon>
        <taxon>Eurotiomycetes</taxon>
        <taxon>Eurotiomycetidae</taxon>
        <taxon>Onygenales</taxon>
        <taxon>Ajellomycetaceae</taxon>
        <taxon>Histoplasma</taxon>
    </lineage>
</organism>
<protein>
    <submittedName>
        <fullName evidence="2">Uncharacterized protein</fullName>
    </submittedName>
</protein>
<feature type="region of interest" description="Disordered" evidence="1">
    <location>
        <begin position="28"/>
        <end position="50"/>
    </location>
</feature>
<dbReference type="Proteomes" id="UP000663419">
    <property type="component" value="Chromosome 6"/>
</dbReference>
<name>A0A8A1LU71_AJEC8</name>
<reference evidence="2" key="1">
    <citation type="submission" date="2021-01" db="EMBL/GenBank/DDBJ databases">
        <title>Chromosome-level genome assembly of a human fungal pathogen reveals clustering of transcriptionally co-regulated genes.</title>
        <authorList>
            <person name="Voorhies M."/>
            <person name="Cohen S."/>
            <person name="Shea T.P."/>
            <person name="Petrus S."/>
            <person name="Munoz J.F."/>
            <person name="Poplawski S."/>
            <person name="Goldman W.E."/>
            <person name="Michael T."/>
            <person name="Cuomo C.A."/>
            <person name="Sil A."/>
            <person name="Beyhan S."/>
        </authorList>
    </citation>
    <scope>NUCLEOTIDE SEQUENCE</scope>
    <source>
        <strain evidence="2">H88</strain>
    </source>
</reference>
<sequence length="123" mass="13785">MPGSPSPNKWLDSWLGLTECLDQQLINHPNRQQTQAQGSRRLRRGRSPGSFAATGCLTPFSDRAHSLLLVLHPQDHAHASTQRQTIILVFLSGVGFFYSTFFPTQLCPLNEPLPSSCERCFYV</sequence>
<accession>A0A8A1LU71</accession>
<dbReference type="AlphaFoldDB" id="A0A8A1LU71"/>
<proteinExistence type="predicted"/>
<dbReference type="VEuPathDB" id="FungiDB:I7I53_12029"/>
<evidence type="ECO:0000313" key="3">
    <source>
        <dbReference type="Proteomes" id="UP000663419"/>
    </source>
</evidence>
<dbReference type="EMBL" id="CP069107">
    <property type="protein sequence ID" value="QSS57748.1"/>
    <property type="molecule type" value="Genomic_DNA"/>
</dbReference>
<feature type="compositionally biased region" description="Polar residues" evidence="1">
    <location>
        <begin position="28"/>
        <end position="37"/>
    </location>
</feature>
<evidence type="ECO:0000313" key="2">
    <source>
        <dbReference type="EMBL" id="QSS57748.1"/>
    </source>
</evidence>
<evidence type="ECO:0000256" key="1">
    <source>
        <dbReference type="SAM" id="MobiDB-lite"/>
    </source>
</evidence>
<gene>
    <name evidence="2" type="ORF">I7I53_12029</name>
</gene>